<dbReference type="SUPFAM" id="SSF55418">
    <property type="entry name" value="eIF4e-like"/>
    <property type="match status" value="1"/>
</dbReference>
<evidence type="ECO:0000313" key="4">
    <source>
        <dbReference type="Proteomes" id="UP000602905"/>
    </source>
</evidence>
<name>A0A8H7HU25_9AGAM</name>
<dbReference type="InterPro" id="IPR023398">
    <property type="entry name" value="TIF_eIF4e-like"/>
</dbReference>
<reference evidence="3" key="1">
    <citation type="submission" date="2020-09" db="EMBL/GenBank/DDBJ databases">
        <title>Comparative genome analyses of four rice-infecting Rhizoctonia solani isolates reveal extensive enrichment of homogalacturonan modification genes.</title>
        <authorList>
            <person name="Lee D.-Y."/>
            <person name="Jeon J."/>
            <person name="Kim K.-T."/>
            <person name="Cheong K."/>
            <person name="Song H."/>
            <person name="Choi G."/>
            <person name="Ko J."/>
            <person name="Opiyo S.O."/>
            <person name="Zuo S."/>
            <person name="Madhav S."/>
            <person name="Lee Y.-H."/>
            <person name="Wang G.-L."/>
        </authorList>
    </citation>
    <scope>NUCLEOTIDE SEQUENCE</scope>
    <source>
        <strain evidence="3">AG1-IA WGL</strain>
    </source>
</reference>
<feature type="compositionally biased region" description="Polar residues" evidence="1">
    <location>
        <begin position="339"/>
        <end position="356"/>
    </location>
</feature>
<keyword evidence="2" id="KW-0472">Membrane</keyword>
<dbReference type="OrthoDB" id="10067381at2759"/>
<dbReference type="AlphaFoldDB" id="A0A8H7HU25"/>
<organism evidence="3 4">
    <name type="scientific">Rhizoctonia solani</name>
    <dbReference type="NCBI Taxonomy" id="456999"/>
    <lineage>
        <taxon>Eukaryota</taxon>
        <taxon>Fungi</taxon>
        <taxon>Dikarya</taxon>
        <taxon>Basidiomycota</taxon>
        <taxon>Agaricomycotina</taxon>
        <taxon>Agaricomycetes</taxon>
        <taxon>Cantharellales</taxon>
        <taxon>Ceratobasidiaceae</taxon>
        <taxon>Rhizoctonia</taxon>
    </lineage>
</organism>
<feature type="region of interest" description="Disordered" evidence="1">
    <location>
        <begin position="279"/>
        <end position="314"/>
    </location>
</feature>
<evidence type="ECO:0000313" key="3">
    <source>
        <dbReference type="EMBL" id="KAF8706760.1"/>
    </source>
</evidence>
<dbReference type="Pfam" id="PF08939">
    <property type="entry name" value="Bles03"/>
    <property type="match status" value="1"/>
</dbReference>
<evidence type="ECO:0000256" key="1">
    <source>
        <dbReference type="SAM" id="MobiDB-lite"/>
    </source>
</evidence>
<sequence length="404" mass="45250">MDGYEYSWKPSAGMSIDEFLQKYKPTMVLDDGTKPWIWVRRLEHEPLDSVNRSDIDGTRSDTSIIERGQKLLEDYTGRIENIQKDESIPVRANKKKGLRSKKEIREETATEATEKFKQLCQESGLTSGKLLAVFVCLFFVCILTLLFRLFFVQAEHIDGAFSRMARDLITGALSKTPAFCLKVATTPGDVLPNHRYLICLYLPDLYDRAAAAEVLRTVCQSTGIRPNSAKTDLYTMIGLDSKHPSGIKSTIWNPTDLIPDIELKVTVLIETYWNEANKKAATGDMQSSTKTAEGTKKNMSKRLRRQESDTNVFDDVKETRVDDLTTAQDIINQAKRKGGNSSISNALKVQTTVDSATESESDDEAPPTKPTTGTGNPLVSNSMKPVDDFSSDEDARKPKKIRRF</sequence>
<dbReference type="Proteomes" id="UP000602905">
    <property type="component" value="Unassembled WGS sequence"/>
</dbReference>
<feature type="region of interest" description="Disordered" evidence="1">
    <location>
        <begin position="335"/>
        <end position="404"/>
    </location>
</feature>
<dbReference type="InterPro" id="IPR015034">
    <property type="entry name" value="Bles03"/>
</dbReference>
<keyword evidence="2" id="KW-1133">Transmembrane helix</keyword>
<keyword evidence="2" id="KW-0812">Transmembrane</keyword>
<feature type="non-terminal residue" evidence="3">
    <location>
        <position position="1"/>
    </location>
</feature>
<protein>
    <submittedName>
        <fullName evidence="3">Uncharacterized protein</fullName>
    </submittedName>
</protein>
<gene>
    <name evidence="3" type="ORF">RHS03_04674</name>
</gene>
<evidence type="ECO:0000256" key="2">
    <source>
        <dbReference type="SAM" id="Phobius"/>
    </source>
</evidence>
<proteinExistence type="predicted"/>
<dbReference type="EMBL" id="JACYCD010000051">
    <property type="protein sequence ID" value="KAF8706760.1"/>
    <property type="molecule type" value="Genomic_DNA"/>
</dbReference>
<dbReference type="Gene3D" id="3.30.760.10">
    <property type="entry name" value="RNA Cap, Translation Initiation Factor Eif4e"/>
    <property type="match status" value="1"/>
</dbReference>
<accession>A0A8H7HU25</accession>
<feature type="transmembrane region" description="Helical" evidence="2">
    <location>
        <begin position="130"/>
        <end position="151"/>
    </location>
</feature>
<comment type="caution">
    <text evidence="3">The sequence shown here is derived from an EMBL/GenBank/DDBJ whole genome shotgun (WGS) entry which is preliminary data.</text>
</comment>